<comment type="similarity">
    <text evidence="1">Belongs to the NXPE family.</text>
</comment>
<evidence type="ECO:0000259" key="2">
    <source>
        <dbReference type="Pfam" id="PF24536"/>
    </source>
</evidence>
<dbReference type="Proteomes" id="UP000265020">
    <property type="component" value="Unassembled WGS sequence"/>
</dbReference>
<dbReference type="AlphaFoldDB" id="A0A3Q2E2M8"/>
<dbReference type="Pfam" id="PF06312">
    <property type="entry name" value="Neurexophilin"/>
    <property type="match status" value="1"/>
</dbReference>
<dbReference type="GO" id="GO:0007399">
    <property type="term" value="P:nervous system development"/>
    <property type="evidence" value="ECO:0007669"/>
    <property type="project" value="UniProtKB-ARBA"/>
</dbReference>
<gene>
    <name evidence="3" type="primary">NXPE3</name>
</gene>
<dbReference type="SUPFAM" id="SSF81296">
    <property type="entry name" value="E set domains"/>
    <property type="match status" value="1"/>
</dbReference>
<reference evidence="3" key="2">
    <citation type="submission" date="2025-09" db="UniProtKB">
        <authorList>
            <consortium name="Ensembl"/>
        </authorList>
    </citation>
    <scope>IDENTIFICATION</scope>
</reference>
<dbReference type="OMA" id="DIFEDEM"/>
<evidence type="ECO:0000313" key="3">
    <source>
        <dbReference type="Ensembl" id="ENSCVAP00000026488.1"/>
    </source>
</evidence>
<reference evidence="3" key="1">
    <citation type="submission" date="2025-08" db="UniProtKB">
        <authorList>
            <consortium name="Ensembl"/>
        </authorList>
    </citation>
    <scope>IDENTIFICATION</scope>
</reference>
<dbReference type="InterPro" id="IPR026845">
    <property type="entry name" value="NXPH/NXPE"/>
</dbReference>
<dbReference type="Pfam" id="PF24536">
    <property type="entry name" value="NXPE4_C"/>
    <property type="match status" value="1"/>
</dbReference>
<evidence type="ECO:0000313" key="4">
    <source>
        <dbReference type="Proteomes" id="UP000265020"/>
    </source>
</evidence>
<dbReference type="InterPro" id="IPR057106">
    <property type="entry name" value="NXPE4_C"/>
</dbReference>
<evidence type="ECO:0000256" key="1">
    <source>
        <dbReference type="ARBA" id="ARBA00005431"/>
    </source>
</evidence>
<dbReference type="Ensembl" id="ENSCVAT00000029399.1">
    <property type="protein sequence ID" value="ENSCVAP00000026488.1"/>
    <property type="gene ID" value="ENSCVAG00000012102.1"/>
</dbReference>
<feature type="domain" description="NXPE C-terminal" evidence="2">
    <location>
        <begin position="287"/>
        <end position="492"/>
    </location>
</feature>
<sequence length="498" mass="55864">MLAPVLHNITLKDHTELPTPLSVCSFHSVLPEDVSELEFLKESIAWPETPSLPSNFSLNDTSDPAHSTFTIIPKDGGGSWHVGDQLKVLIKIADFHSRPKKSGGDVLLARLHSPTLHAGVAGQVVDHLNGSYTAVFSLLWEGSAQVTLVHPSEAVTVLQQITQEQPARISFKSIFGSGSVTETATCNVCLKSPPEQLCNFTDIRTGEPWFCYKPKKLKCEDRLDHSFEGFRSFQLMYIITKIISFPVGLFLCNNQTPLNVMLGSRRLTHMQKQLFRQGKSLNNLFTKCTMKVLHLYGDSTIRQWFEYLLTSTEDLKKFDLKTAKQTGPFIALDYTKNTMVTFNCHAPPIRFGNLPVSLQHYVANELDNVVGGTDTAIVIGVWSHFSTFPVEVYIRRLLSIRKAVLRLLNRAPGTVIIIRTPNPKALTLYETLTNSDWFSLQQYKLLRIIFKGVNVKIVDAWEMTVAHHLPHNLHPQPPIIMNMVNVVLSHICGSEGKI</sequence>
<protein>
    <submittedName>
        <fullName evidence="3">Neurexophilin and PC-esterase domain family member 3</fullName>
    </submittedName>
</protein>
<proteinExistence type="inferred from homology"/>
<dbReference type="GeneTree" id="ENSGT00950000182866"/>
<organism evidence="3 4">
    <name type="scientific">Cyprinodon variegatus</name>
    <name type="common">Sheepshead minnow</name>
    <dbReference type="NCBI Taxonomy" id="28743"/>
    <lineage>
        <taxon>Eukaryota</taxon>
        <taxon>Metazoa</taxon>
        <taxon>Chordata</taxon>
        <taxon>Craniata</taxon>
        <taxon>Vertebrata</taxon>
        <taxon>Euteleostomi</taxon>
        <taxon>Actinopterygii</taxon>
        <taxon>Neopterygii</taxon>
        <taxon>Teleostei</taxon>
        <taxon>Neoteleostei</taxon>
        <taxon>Acanthomorphata</taxon>
        <taxon>Ovalentaria</taxon>
        <taxon>Atherinomorphae</taxon>
        <taxon>Cyprinodontiformes</taxon>
        <taxon>Cyprinodontidae</taxon>
        <taxon>Cyprinodon</taxon>
    </lineage>
</organism>
<dbReference type="PANTHER" id="PTHR16165:SF9">
    <property type="entry name" value="NXPE FAMILY MEMBER 3"/>
    <property type="match status" value="1"/>
</dbReference>
<name>A0A3Q2E2M8_CYPVA</name>
<accession>A0A3Q2E2M8</accession>
<dbReference type="PANTHER" id="PTHR16165">
    <property type="entry name" value="NXPE FAMILY MEMBER"/>
    <property type="match status" value="1"/>
</dbReference>
<dbReference type="InterPro" id="IPR014756">
    <property type="entry name" value="Ig_E-set"/>
</dbReference>
<keyword evidence="4" id="KW-1185">Reference proteome</keyword>